<dbReference type="Proteomes" id="UP000543598">
    <property type="component" value="Unassembled WGS sequence"/>
</dbReference>
<proteinExistence type="predicted"/>
<feature type="chain" id="PRO_5030838723" evidence="1">
    <location>
        <begin position="21"/>
        <end position="123"/>
    </location>
</feature>
<gene>
    <name evidence="2" type="ORF">HLA99_07600</name>
</gene>
<evidence type="ECO:0000313" key="2">
    <source>
        <dbReference type="EMBL" id="NNH03709.1"/>
    </source>
</evidence>
<name>A0A7Y2M0G5_9MICO</name>
<organism evidence="2 3">
    <name type="scientific">Microbacterium ulmi</name>
    <dbReference type="NCBI Taxonomy" id="179095"/>
    <lineage>
        <taxon>Bacteria</taxon>
        <taxon>Bacillati</taxon>
        <taxon>Actinomycetota</taxon>
        <taxon>Actinomycetes</taxon>
        <taxon>Micrococcales</taxon>
        <taxon>Microbacteriaceae</taxon>
        <taxon>Microbacterium</taxon>
    </lineage>
</organism>
<comment type="caution">
    <text evidence="2">The sequence shown here is derived from an EMBL/GenBank/DDBJ whole genome shotgun (WGS) entry which is preliminary data.</text>
</comment>
<dbReference type="PROSITE" id="PS51257">
    <property type="entry name" value="PROKAR_LIPOPROTEIN"/>
    <property type="match status" value="1"/>
</dbReference>
<evidence type="ECO:0000256" key="1">
    <source>
        <dbReference type="SAM" id="SignalP"/>
    </source>
</evidence>
<sequence>MRMMRATAATVILLSLGALAACMQFGEYAMSSDCESLSDDVVRVVRDELGGGGAVSNMWAGEAGSTQPWCSFTVAVGGGFVDDSSRSAVAELVQQVVDQRSAIVEVTLAYEPDILDVLASSAK</sequence>
<evidence type="ECO:0000313" key="3">
    <source>
        <dbReference type="Proteomes" id="UP000543598"/>
    </source>
</evidence>
<dbReference type="RefSeq" id="WP_167036179.1">
    <property type="nucleotide sequence ID" value="NZ_BAAANA010000001.1"/>
</dbReference>
<dbReference type="AlphaFoldDB" id="A0A7Y2M0G5"/>
<protein>
    <submittedName>
        <fullName evidence="2">Uncharacterized protein</fullName>
    </submittedName>
</protein>
<keyword evidence="3" id="KW-1185">Reference proteome</keyword>
<accession>A0A7Y2M0G5</accession>
<feature type="signal peptide" evidence="1">
    <location>
        <begin position="1"/>
        <end position="20"/>
    </location>
</feature>
<reference evidence="2 3" key="1">
    <citation type="submission" date="2020-05" db="EMBL/GenBank/DDBJ databases">
        <title>MicrobeNet Type strains.</title>
        <authorList>
            <person name="Nicholson A.C."/>
        </authorList>
    </citation>
    <scope>NUCLEOTIDE SEQUENCE [LARGE SCALE GENOMIC DNA]</scope>
    <source>
        <strain evidence="2 3">JCM 14282</strain>
    </source>
</reference>
<dbReference type="EMBL" id="JABEMB010000008">
    <property type="protein sequence ID" value="NNH03709.1"/>
    <property type="molecule type" value="Genomic_DNA"/>
</dbReference>
<keyword evidence="1" id="KW-0732">Signal</keyword>